<protein>
    <submittedName>
        <fullName evidence="2">Uncharacterized protein</fullName>
    </submittedName>
</protein>
<keyword evidence="1" id="KW-0732">Signal</keyword>
<dbReference type="AlphaFoldDB" id="A0A4U2Z7A0"/>
<name>A0A4U2Z7A0_9BACI</name>
<evidence type="ECO:0000256" key="1">
    <source>
        <dbReference type="SAM" id="SignalP"/>
    </source>
</evidence>
<comment type="caution">
    <text evidence="2">The sequence shown here is derived from an EMBL/GenBank/DDBJ whole genome shotgun (WGS) entry which is preliminary data.</text>
</comment>
<reference evidence="2 3" key="1">
    <citation type="submission" date="2019-04" db="EMBL/GenBank/DDBJ databases">
        <title>Lysinibacillus genome sequencing.</title>
        <authorList>
            <person name="Dunlap C."/>
        </authorList>
    </citation>
    <scope>NUCLEOTIDE SEQUENCE [LARGE SCALE GENOMIC DNA]</scope>
    <source>
        <strain evidence="2 3">CCTCC AB 2010389</strain>
    </source>
</reference>
<keyword evidence="3" id="KW-1185">Reference proteome</keyword>
<dbReference type="Proteomes" id="UP000308744">
    <property type="component" value="Unassembled WGS sequence"/>
</dbReference>
<dbReference type="RefSeq" id="WP_107893873.1">
    <property type="nucleotide sequence ID" value="NZ_PYWM01000001.1"/>
</dbReference>
<organism evidence="2 3">
    <name type="scientific">Lysinibacillus mangiferihumi</name>
    <dbReference type="NCBI Taxonomy" id="1130819"/>
    <lineage>
        <taxon>Bacteria</taxon>
        <taxon>Bacillati</taxon>
        <taxon>Bacillota</taxon>
        <taxon>Bacilli</taxon>
        <taxon>Bacillales</taxon>
        <taxon>Bacillaceae</taxon>
        <taxon>Lysinibacillus</taxon>
    </lineage>
</organism>
<evidence type="ECO:0000313" key="2">
    <source>
        <dbReference type="EMBL" id="TKI70099.1"/>
    </source>
</evidence>
<proteinExistence type="predicted"/>
<gene>
    <name evidence="2" type="ORF">FC756_08305</name>
</gene>
<evidence type="ECO:0000313" key="3">
    <source>
        <dbReference type="Proteomes" id="UP000308744"/>
    </source>
</evidence>
<sequence>MKKKLLLVPALSVGLFSGITGDVSAAETETLNENQTYSTVSTYGIHDKAYELKNGGIGNSYTDRYSAIKYYKFYFDGYSGVSVKFESYGSHKLSILNGNFIEVGSDPGVLAKDLTYGWNYIEVVDTRPSLNASYFDLKVTWN</sequence>
<feature type="signal peptide" evidence="1">
    <location>
        <begin position="1"/>
        <end position="25"/>
    </location>
</feature>
<accession>A0A4U2Z7A0</accession>
<dbReference type="EMBL" id="SZPU01000022">
    <property type="protein sequence ID" value="TKI70099.1"/>
    <property type="molecule type" value="Genomic_DNA"/>
</dbReference>
<feature type="chain" id="PRO_5020988455" evidence="1">
    <location>
        <begin position="26"/>
        <end position="142"/>
    </location>
</feature>